<feature type="coiled-coil region" evidence="2">
    <location>
        <begin position="910"/>
        <end position="963"/>
    </location>
</feature>
<dbReference type="InterPro" id="IPR031778">
    <property type="entry name" value="Sortilin_N"/>
</dbReference>
<keyword evidence="3" id="KW-0732">Signal</keyword>
<reference evidence="5" key="1">
    <citation type="submission" date="2021-12" db="EMBL/GenBank/DDBJ databases">
        <authorList>
            <person name="Rodrigo-Torres L."/>
            <person name="Arahal R. D."/>
            <person name="Lucena T."/>
        </authorList>
    </citation>
    <scope>NUCLEOTIDE SEQUENCE</scope>
    <source>
        <strain evidence="5">CECT 8419</strain>
    </source>
</reference>
<accession>A0ABM9B3Z3</accession>
<dbReference type="EMBL" id="CAKLPZ010000003">
    <property type="protein sequence ID" value="CAH1001891.1"/>
    <property type="molecule type" value="Genomic_DNA"/>
</dbReference>
<proteinExistence type="predicted"/>
<feature type="signal peptide" evidence="3">
    <location>
        <begin position="1"/>
        <end position="18"/>
    </location>
</feature>
<feature type="chain" id="PRO_5046609893" evidence="3">
    <location>
        <begin position="19"/>
        <end position="1053"/>
    </location>
</feature>
<evidence type="ECO:0000256" key="2">
    <source>
        <dbReference type="SAM" id="Coils"/>
    </source>
</evidence>
<dbReference type="Pfam" id="PF15902">
    <property type="entry name" value="Sortilin-Vps10"/>
    <property type="match status" value="1"/>
</dbReference>
<evidence type="ECO:0000313" key="6">
    <source>
        <dbReference type="Proteomes" id="UP000837803"/>
    </source>
</evidence>
<dbReference type="Proteomes" id="UP000837803">
    <property type="component" value="Unassembled WGS sequence"/>
</dbReference>
<keyword evidence="6" id="KW-1185">Reference proteome</keyword>
<dbReference type="SUPFAM" id="SSF50939">
    <property type="entry name" value="Sialidases"/>
    <property type="match status" value="2"/>
</dbReference>
<keyword evidence="1" id="KW-0677">Repeat</keyword>
<dbReference type="RefSeq" id="WP_238751748.1">
    <property type="nucleotide sequence ID" value="NZ_CAKLPZ010000003.1"/>
</dbReference>
<dbReference type="Gene3D" id="2.60.40.4070">
    <property type="match status" value="1"/>
</dbReference>
<dbReference type="SUPFAM" id="SSF110296">
    <property type="entry name" value="Oligoxyloglucan reducing end-specific cellobiohydrolase"/>
    <property type="match status" value="1"/>
</dbReference>
<dbReference type="PANTHER" id="PTHR43739:SF5">
    <property type="entry name" value="EXO-ALPHA-SIALIDASE"/>
    <property type="match status" value="1"/>
</dbReference>
<dbReference type="Gene3D" id="2.130.10.10">
    <property type="entry name" value="YVTN repeat-like/Quinoprotein amine dehydrogenase"/>
    <property type="match status" value="4"/>
</dbReference>
<name>A0ABM9B3Z3_9BACT</name>
<dbReference type="PANTHER" id="PTHR43739">
    <property type="entry name" value="XYLOGLUCANASE (EUROFUNG)"/>
    <property type="match status" value="1"/>
</dbReference>
<dbReference type="InterPro" id="IPR052025">
    <property type="entry name" value="Xyloglucanase_GH74"/>
</dbReference>
<dbReference type="InterPro" id="IPR015943">
    <property type="entry name" value="WD40/YVTN_repeat-like_dom_sf"/>
</dbReference>
<protein>
    <submittedName>
        <fullName evidence="5">Ycf48-like protein</fullName>
    </submittedName>
</protein>
<evidence type="ECO:0000256" key="1">
    <source>
        <dbReference type="ARBA" id="ARBA00022737"/>
    </source>
</evidence>
<dbReference type="InterPro" id="IPR036278">
    <property type="entry name" value="Sialidase_sf"/>
</dbReference>
<evidence type="ECO:0000259" key="4">
    <source>
        <dbReference type="Pfam" id="PF15902"/>
    </source>
</evidence>
<keyword evidence="2" id="KW-0175">Coiled coil</keyword>
<feature type="domain" description="Sortilin N-terminal" evidence="4">
    <location>
        <begin position="125"/>
        <end position="275"/>
    </location>
</feature>
<evidence type="ECO:0000313" key="5">
    <source>
        <dbReference type="EMBL" id="CAH1001891.1"/>
    </source>
</evidence>
<organism evidence="5 6">
    <name type="scientific">Neolewinella maritima</name>
    <dbReference type="NCBI Taxonomy" id="1383882"/>
    <lineage>
        <taxon>Bacteria</taxon>
        <taxon>Pseudomonadati</taxon>
        <taxon>Bacteroidota</taxon>
        <taxon>Saprospiria</taxon>
        <taxon>Saprospirales</taxon>
        <taxon>Lewinellaceae</taxon>
        <taxon>Neolewinella</taxon>
    </lineage>
</organism>
<comment type="caution">
    <text evidence="5">The sequence shown here is derived from an EMBL/GenBank/DDBJ whole genome shotgun (WGS) entry which is preliminary data.</text>
</comment>
<gene>
    <name evidence="5" type="primary">hcf136</name>
    <name evidence="5" type="ORF">LEM8419_02804</name>
</gene>
<sequence length="1053" mass="115793">MRIQILCFVLLASLCLGGQTPVDTLSLAHQLAPLNYRSIGPFRGGRSVTATGVAADPLTYYMGTTGGGVWKTSDAGQQWTNISDGYFQTGSVGAVAVSTSNPQVVYVGMGEHAPRGVMTSHGDGVYKSTDAGKTWTHLGLKETQHISRIIIHPSDPDIVYVAAQGQLYGPNEERGVYRSTDGGKSWERVLYLNDLTGASELSMDLSNPDVLYAAMWHHQRLPWQVVSGGPGSGLYKSTDGGSSWTELTEGLPEEKGKLAVSVSQSNPDKVYALVESDSQQEKGGLFVSADAGATWTRVSKDHRLVQRAWYYLEVFADPTNENVVYVLSAPALRSIDGGKTWETLSGTHGDYHDLWINPENPRNLCIANDGGAAISFNYGDTWSTQDRMPTGQFYRINVDNQYPYRIYGGQQDNTSVVIASQSLSSSGITDSDWTASAGGESAFLAFDPDDPRYVLGGSYLGTIEVLDNEAKASTNIMAAPIQYLGRAASDMKYRFNWNAPIIRSRHEPATYYHASQHLLRTRDMGQRWEEASPDLTRNQKNKQVKGGGPYTVEAVGAENYGTISYVTDSPHEAGVLWVGTDDGYVQLSRDNGDSWTNVTPKSLEECLVNAIEVSPHDPATAYIATTRYKFNDHTPRLLKTSDYGASWTDITGNLPYGSYTRVVREDTEQPGLLFAGTETGIYLSRNGGLHWDTFNLNLPVTPITDLMIAHDDLIVATSGRGFWILDDLELLRQYDAVHDKVKLYTPPVATLTSGRSELDKSPDKVTGTHPTRGVNPATGVVFYYSLPESADSTELTLVITDSTGAEVRRLSSKPAAVAQFPGGPPAAIELPAAAGLNRFVWDMRYPDMVAAPTAYIEGSFRGHRVAPGTYTAVLERGGERSSATVTIAANPLYPLTPGDYVKYHDFMLQAETALNEMHTLVNQLQDAHEDLTELLPRVEERGNQELEQRVRGLLEDIVAWDEQMVQRKSQAYDDVENFENKFTANYLFVINHANSDIPRVNAPTRERLAELDRKWEDLRTAGNELLRTRVPALNEALWEVHIGAVRGVPQVRK</sequence>
<dbReference type="CDD" id="cd15482">
    <property type="entry name" value="Sialidase_non-viral"/>
    <property type="match status" value="1"/>
</dbReference>
<evidence type="ECO:0000256" key="3">
    <source>
        <dbReference type="SAM" id="SignalP"/>
    </source>
</evidence>